<comment type="caution">
    <text evidence="2">The sequence shown here is derived from an EMBL/GenBank/DDBJ whole genome shotgun (WGS) entry which is preliminary data.</text>
</comment>
<feature type="compositionally biased region" description="Basic and acidic residues" evidence="1">
    <location>
        <begin position="69"/>
        <end position="78"/>
    </location>
</feature>
<dbReference type="OrthoDB" id="6373272at2759"/>
<feature type="compositionally biased region" description="Polar residues" evidence="1">
    <location>
        <begin position="58"/>
        <end position="68"/>
    </location>
</feature>
<dbReference type="VEuPathDB" id="VectorBase:HLOH_053123"/>
<gene>
    <name evidence="2" type="ORF">HPB48_019566</name>
</gene>
<organism evidence="2 3">
    <name type="scientific">Haemaphysalis longicornis</name>
    <name type="common">Bush tick</name>
    <dbReference type="NCBI Taxonomy" id="44386"/>
    <lineage>
        <taxon>Eukaryota</taxon>
        <taxon>Metazoa</taxon>
        <taxon>Ecdysozoa</taxon>
        <taxon>Arthropoda</taxon>
        <taxon>Chelicerata</taxon>
        <taxon>Arachnida</taxon>
        <taxon>Acari</taxon>
        <taxon>Parasitiformes</taxon>
        <taxon>Ixodida</taxon>
        <taxon>Ixodoidea</taxon>
        <taxon>Ixodidae</taxon>
        <taxon>Haemaphysalinae</taxon>
        <taxon>Haemaphysalis</taxon>
    </lineage>
</organism>
<dbReference type="AlphaFoldDB" id="A0A9J6GC82"/>
<name>A0A9J6GC82_HAELO</name>
<evidence type="ECO:0000256" key="1">
    <source>
        <dbReference type="SAM" id="MobiDB-lite"/>
    </source>
</evidence>
<dbReference type="Proteomes" id="UP000821853">
    <property type="component" value="Chromosome 5"/>
</dbReference>
<reference evidence="2 3" key="1">
    <citation type="journal article" date="2020" name="Cell">
        <title>Large-Scale Comparative Analyses of Tick Genomes Elucidate Their Genetic Diversity and Vector Capacities.</title>
        <authorList>
            <consortium name="Tick Genome and Microbiome Consortium (TIGMIC)"/>
            <person name="Jia N."/>
            <person name="Wang J."/>
            <person name="Shi W."/>
            <person name="Du L."/>
            <person name="Sun Y."/>
            <person name="Zhan W."/>
            <person name="Jiang J.F."/>
            <person name="Wang Q."/>
            <person name="Zhang B."/>
            <person name="Ji P."/>
            <person name="Bell-Sakyi L."/>
            <person name="Cui X.M."/>
            <person name="Yuan T.T."/>
            <person name="Jiang B.G."/>
            <person name="Yang W.F."/>
            <person name="Lam T.T."/>
            <person name="Chang Q.C."/>
            <person name="Ding S.J."/>
            <person name="Wang X.J."/>
            <person name="Zhu J.G."/>
            <person name="Ruan X.D."/>
            <person name="Zhao L."/>
            <person name="Wei J.T."/>
            <person name="Ye R.Z."/>
            <person name="Que T.C."/>
            <person name="Du C.H."/>
            <person name="Zhou Y.H."/>
            <person name="Cheng J.X."/>
            <person name="Dai P.F."/>
            <person name="Guo W.B."/>
            <person name="Han X.H."/>
            <person name="Huang E.J."/>
            <person name="Li L.F."/>
            <person name="Wei W."/>
            <person name="Gao Y.C."/>
            <person name="Liu J.Z."/>
            <person name="Shao H.Z."/>
            <person name="Wang X."/>
            <person name="Wang C.C."/>
            <person name="Yang T.C."/>
            <person name="Huo Q.B."/>
            <person name="Li W."/>
            <person name="Chen H.Y."/>
            <person name="Chen S.E."/>
            <person name="Zhou L.G."/>
            <person name="Ni X.B."/>
            <person name="Tian J.H."/>
            <person name="Sheng Y."/>
            <person name="Liu T."/>
            <person name="Pan Y.S."/>
            <person name="Xia L.Y."/>
            <person name="Li J."/>
            <person name="Zhao F."/>
            <person name="Cao W.C."/>
        </authorList>
    </citation>
    <scope>NUCLEOTIDE SEQUENCE [LARGE SCALE GENOMIC DNA]</scope>
    <source>
        <strain evidence="2">HaeL-2018</strain>
    </source>
</reference>
<evidence type="ECO:0000313" key="3">
    <source>
        <dbReference type="Proteomes" id="UP000821853"/>
    </source>
</evidence>
<sequence length="124" mass="13847">MFFPEAVIKLETAFFSGKVSAKCMEHPLYELIIENVEGLPISSSWTQMAFRRQREPNQDSITNEGTETPSKDVCEPGKHKSGMFKVACAEPGRGKSDEEKANDSGAKLFDVIPQQFRAQSCRES</sequence>
<proteinExistence type="predicted"/>
<evidence type="ECO:0000313" key="2">
    <source>
        <dbReference type="EMBL" id="KAH9376030.1"/>
    </source>
</evidence>
<protein>
    <submittedName>
        <fullName evidence="2">Uncharacterized protein</fullName>
    </submittedName>
</protein>
<accession>A0A9J6GC82</accession>
<feature type="region of interest" description="Disordered" evidence="1">
    <location>
        <begin position="53"/>
        <end position="79"/>
    </location>
</feature>
<dbReference type="EMBL" id="JABSTR010000007">
    <property type="protein sequence ID" value="KAH9376030.1"/>
    <property type="molecule type" value="Genomic_DNA"/>
</dbReference>
<keyword evidence="3" id="KW-1185">Reference proteome</keyword>